<feature type="transmembrane region" description="Helical" evidence="9">
    <location>
        <begin position="156"/>
        <end position="180"/>
    </location>
</feature>
<keyword evidence="5 9" id="KW-0812">Transmembrane</keyword>
<protein>
    <recommendedName>
        <fullName evidence="8">Riboflavin transporter</fullName>
    </recommendedName>
</protein>
<keyword evidence="3 8" id="KW-0813">Transport</keyword>
<dbReference type="PANTHER" id="PTHR38438">
    <property type="entry name" value="RIBOFLAVIN TRANSPORTER RIBU"/>
    <property type="match status" value="1"/>
</dbReference>
<comment type="caution">
    <text evidence="10">The sequence shown here is derived from an EMBL/GenBank/DDBJ whole genome shotgun (WGS) entry which is preliminary data.</text>
</comment>
<dbReference type="Gene3D" id="1.10.1760.20">
    <property type="match status" value="1"/>
</dbReference>
<dbReference type="InterPro" id="IPR024529">
    <property type="entry name" value="ECF_trnsprt_substrate-spec"/>
</dbReference>
<name>A0A6I4VMZ9_9BACL</name>
<evidence type="ECO:0000256" key="8">
    <source>
        <dbReference type="PIRNR" id="PIRNR037778"/>
    </source>
</evidence>
<evidence type="ECO:0000256" key="3">
    <source>
        <dbReference type="ARBA" id="ARBA00022448"/>
    </source>
</evidence>
<feature type="transmembrane region" description="Helical" evidence="9">
    <location>
        <begin position="115"/>
        <end position="136"/>
    </location>
</feature>
<dbReference type="Pfam" id="PF12822">
    <property type="entry name" value="ECF_trnsprt"/>
    <property type="match status" value="1"/>
</dbReference>
<evidence type="ECO:0000256" key="9">
    <source>
        <dbReference type="SAM" id="Phobius"/>
    </source>
</evidence>
<evidence type="ECO:0000313" key="10">
    <source>
        <dbReference type="EMBL" id="MXQ52989.1"/>
    </source>
</evidence>
<evidence type="ECO:0000256" key="4">
    <source>
        <dbReference type="ARBA" id="ARBA00022475"/>
    </source>
</evidence>
<feature type="transmembrane region" description="Helical" evidence="9">
    <location>
        <begin position="46"/>
        <end position="66"/>
    </location>
</feature>
<comment type="similarity">
    <text evidence="2 8">Belongs to the prokaryotic riboflavin transporter (P-RFT) (TC 2.A.87) family.</text>
</comment>
<dbReference type="Proteomes" id="UP000430692">
    <property type="component" value="Unassembled WGS sequence"/>
</dbReference>
<evidence type="ECO:0000256" key="6">
    <source>
        <dbReference type="ARBA" id="ARBA00022989"/>
    </source>
</evidence>
<organism evidence="10 11">
    <name type="scientific">Shimazuella alba</name>
    <dbReference type="NCBI Taxonomy" id="2690964"/>
    <lineage>
        <taxon>Bacteria</taxon>
        <taxon>Bacillati</taxon>
        <taxon>Bacillota</taxon>
        <taxon>Bacilli</taxon>
        <taxon>Bacillales</taxon>
        <taxon>Thermoactinomycetaceae</taxon>
        <taxon>Shimazuella</taxon>
    </lineage>
</organism>
<dbReference type="EMBL" id="WUUL01000002">
    <property type="protein sequence ID" value="MXQ52989.1"/>
    <property type="molecule type" value="Genomic_DNA"/>
</dbReference>
<keyword evidence="4 8" id="KW-1003">Cell membrane</keyword>
<comment type="function">
    <text evidence="8">Probably a riboflavin-binding protein that interacts with the energy-coupling factor (ECF) ABC-transporter complex.</text>
</comment>
<dbReference type="RefSeq" id="WP_160800324.1">
    <property type="nucleotide sequence ID" value="NZ_WUUL01000002.1"/>
</dbReference>
<evidence type="ECO:0000256" key="7">
    <source>
        <dbReference type="ARBA" id="ARBA00023136"/>
    </source>
</evidence>
<evidence type="ECO:0000256" key="1">
    <source>
        <dbReference type="ARBA" id="ARBA00004651"/>
    </source>
</evidence>
<feature type="transmembrane region" description="Helical" evidence="9">
    <location>
        <begin position="12"/>
        <end position="34"/>
    </location>
</feature>
<dbReference type="PANTHER" id="PTHR38438:SF1">
    <property type="entry name" value="RIBOFLAVIN TRANSPORTER RIBU"/>
    <property type="match status" value="1"/>
</dbReference>
<keyword evidence="11" id="KW-1185">Reference proteome</keyword>
<proteinExistence type="inferred from homology"/>
<dbReference type="PIRSF" id="PIRSF037778">
    <property type="entry name" value="UCP037778_transp_RibU"/>
    <property type="match status" value="1"/>
</dbReference>
<dbReference type="AlphaFoldDB" id="A0A6I4VMZ9"/>
<evidence type="ECO:0000313" key="11">
    <source>
        <dbReference type="Proteomes" id="UP000430692"/>
    </source>
</evidence>
<evidence type="ECO:0000256" key="2">
    <source>
        <dbReference type="ARBA" id="ARBA00005540"/>
    </source>
</evidence>
<sequence>MVSYSSSQTRKLVLLSVLTAIALLMQYLNFPLPLFPSFLKIDFSEIPALIGAFLFGPISGVVIELLKNVLHFLLSGSETGAIPLGQIANFIAGSLFVVTSVWISRKINGIKGMIIGTAIATILMTVLLTIANYYVIFPLYSYLINWTVTGEAKDALIFYGVAPFNLLKGVLLGLLFIPLYQKLFPILSMQVKR</sequence>
<dbReference type="InterPro" id="IPR025720">
    <property type="entry name" value="RibU"/>
</dbReference>
<keyword evidence="7 8" id="KW-0472">Membrane</keyword>
<keyword evidence="6 9" id="KW-1133">Transmembrane helix</keyword>
<dbReference type="GO" id="GO:0005886">
    <property type="term" value="C:plasma membrane"/>
    <property type="evidence" value="ECO:0007669"/>
    <property type="project" value="UniProtKB-SubCell"/>
</dbReference>
<comment type="subcellular location">
    <subcellularLocation>
        <location evidence="1">Cell membrane</location>
        <topology evidence="1">Multi-pass membrane protein</topology>
    </subcellularLocation>
</comment>
<evidence type="ECO:0000256" key="5">
    <source>
        <dbReference type="ARBA" id="ARBA00022692"/>
    </source>
</evidence>
<gene>
    <name evidence="10" type="ORF">GSM42_04420</name>
</gene>
<accession>A0A6I4VMZ9</accession>
<reference evidence="10 11" key="1">
    <citation type="submission" date="2019-12" db="EMBL/GenBank/DDBJ databases">
        <title>Whole-genome analyses of novel actinobacteria.</title>
        <authorList>
            <person name="Sahin N."/>
            <person name="Saygin H."/>
        </authorList>
    </citation>
    <scope>NUCLEOTIDE SEQUENCE [LARGE SCALE GENOMIC DNA]</scope>
    <source>
        <strain evidence="10 11">KC615</strain>
    </source>
</reference>
<dbReference type="GO" id="GO:0032217">
    <property type="term" value="F:riboflavin transmembrane transporter activity"/>
    <property type="evidence" value="ECO:0007669"/>
    <property type="project" value="UniProtKB-UniRule"/>
</dbReference>
<feature type="transmembrane region" description="Helical" evidence="9">
    <location>
        <begin position="86"/>
        <end position="103"/>
    </location>
</feature>